<organism evidence="4 5">
    <name type="scientific">Aquimarina mytili</name>
    <dbReference type="NCBI Taxonomy" id="874423"/>
    <lineage>
        <taxon>Bacteria</taxon>
        <taxon>Pseudomonadati</taxon>
        <taxon>Bacteroidota</taxon>
        <taxon>Flavobacteriia</taxon>
        <taxon>Flavobacteriales</taxon>
        <taxon>Flavobacteriaceae</taxon>
        <taxon>Aquimarina</taxon>
    </lineage>
</organism>
<dbReference type="AlphaFoldDB" id="A0A937DAT8"/>
<dbReference type="RefSeq" id="WP_201917736.1">
    <property type="nucleotide sequence ID" value="NZ_BAABAX010000023.1"/>
</dbReference>
<dbReference type="InterPro" id="IPR041698">
    <property type="entry name" value="Methyltransf_25"/>
</dbReference>
<reference evidence="4" key="1">
    <citation type="submission" date="2021-01" db="EMBL/GenBank/DDBJ databases">
        <authorList>
            <person name="Zhong Y.L."/>
        </authorList>
    </citation>
    <scope>NUCLEOTIDE SEQUENCE</scope>
    <source>
        <strain evidence="4">KCTC 23302</strain>
    </source>
</reference>
<dbReference type="Proteomes" id="UP000651057">
    <property type="component" value="Unassembled WGS sequence"/>
</dbReference>
<comment type="caution">
    <text evidence="4">The sequence shown here is derived from an EMBL/GenBank/DDBJ whole genome shotgun (WGS) entry which is preliminary data.</text>
</comment>
<evidence type="ECO:0000313" key="4">
    <source>
        <dbReference type="EMBL" id="MBL0683081.1"/>
    </source>
</evidence>
<accession>A0A937DAT8</accession>
<keyword evidence="5" id="KW-1185">Reference proteome</keyword>
<dbReference type="EMBL" id="JAERQJ010000002">
    <property type="protein sequence ID" value="MBL0683081.1"/>
    <property type="molecule type" value="Genomic_DNA"/>
</dbReference>
<dbReference type="Gene3D" id="2.20.25.110">
    <property type="entry name" value="S-adenosyl-L-methionine-dependent methyltransferases"/>
    <property type="match status" value="1"/>
</dbReference>
<dbReference type="PANTHER" id="PTHR43861">
    <property type="entry name" value="TRANS-ACONITATE 2-METHYLTRANSFERASE-RELATED"/>
    <property type="match status" value="1"/>
</dbReference>
<dbReference type="SUPFAM" id="SSF53335">
    <property type="entry name" value="S-adenosyl-L-methionine-dependent methyltransferases"/>
    <property type="match status" value="1"/>
</dbReference>
<evidence type="ECO:0000313" key="5">
    <source>
        <dbReference type="Proteomes" id="UP000651057"/>
    </source>
</evidence>
<feature type="domain" description="Methyltransferase" evidence="3">
    <location>
        <begin position="40"/>
        <end position="131"/>
    </location>
</feature>
<dbReference type="PANTHER" id="PTHR43861:SF1">
    <property type="entry name" value="TRANS-ACONITATE 2-METHYLTRANSFERASE"/>
    <property type="match status" value="1"/>
</dbReference>
<keyword evidence="2" id="KW-0808">Transferase</keyword>
<sequence>MNLYKNLSVVYHKMYQSLFDYDKEFDFYSTVLHNFSVKSVLEYGCGTGNLASRFLTSGFEYLGIDLNREMLDIAKKNLPNDNFVLGNLKTFQSDQKFDCALITGRTISYLINNEEVLESFKSIAKNVKNNGVLIFDAIDASSMFEDFDEEKKEITVGNYVRIGTSAPNLKTGWTWDWSSEYFEKKENELKSLGKDHAVVRAFIKDEIKLFLAMSGFELLEVIDKETYMWKSHYYVARKKQS</sequence>
<name>A0A937DAT8_9FLAO</name>
<dbReference type="GO" id="GO:0032259">
    <property type="term" value="P:methylation"/>
    <property type="evidence" value="ECO:0007669"/>
    <property type="project" value="UniProtKB-KW"/>
</dbReference>
<dbReference type="InterPro" id="IPR029063">
    <property type="entry name" value="SAM-dependent_MTases_sf"/>
</dbReference>
<gene>
    <name evidence="4" type="ORF">JJQ60_06115</name>
</gene>
<dbReference type="CDD" id="cd02440">
    <property type="entry name" value="AdoMet_MTases"/>
    <property type="match status" value="1"/>
</dbReference>
<dbReference type="Pfam" id="PF13649">
    <property type="entry name" value="Methyltransf_25"/>
    <property type="match status" value="1"/>
</dbReference>
<proteinExistence type="predicted"/>
<dbReference type="GO" id="GO:0008168">
    <property type="term" value="F:methyltransferase activity"/>
    <property type="evidence" value="ECO:0007669"/>
    <property type="project" value="UniProtKB-KW"/>
</dbReference>
<keyword evidence="1 4" id="KW-0489">Methyltransferase</keyword>
<evidence type="ECO:0000256" key="2">
    <source>
        <dbReference type="ARBA" id="ARBA00022679"/>
    </source>
</evidence>
<dbReference type="Gene3D" id="3.40.50.150">
    <property type="entry name" value="Vaccinia Virus protein VP39"/>
    <property type="match status" value="1"/>
</dbReference>
<evidence type="ECO:0000256" key="1">
    <source>
        <dbReference type="ARBA" id="ARBA00022603"/>
    </source>
</evidence>
<evidence type="ECO:0000259" key="3">
    <source>
        <dbReference type="Pfam" id="PF13649"/>
    </source>
</evidence>
<protein>
    <submittedName>
        <fullName evidence="4">Class I SAM-dependent methyltransferase</fullName>
    </submittedName>
</protein>